<dbReference type="PANTHER" id="PTHR42832:SF3">
    <property type="entry name" value="L-GLUTAMINE--4-(METHYLSULFANYL)-2-OXOBUTANOATE AMINOTRANSFERASE"/>
    <property type="match status" value="1"/>
</dbReference>
<dbReference type="RefSeq" id="WP_376801684.1">
    <property type="nucleotide sequence ID" value="NZ_DBNB01000020.1"/>
</dbReference>
<organism evidence="6 7">
    <name type="scientific">Candidatus Raskinella chloraquaticus</name>
    <dbReference type="NCBI Taxonomy" id="1951219"/>
    <lineage>
        <taxon>Bacteria</taxon>
        <taxon>Pseudomonadati</taxon>
        <taxon>Pseudomonadota</taxon>
        <taxon>Alphaproteobacteria</taxon>
        <taxon>Hyphomicrobiales</taxon>
        <taxon>Phreatobacteraceae</taxon>
        <taxon>Candidatus Raskinella</taxon>
    </lineage>
</organism>
<dbReference type="Gene3D" id="3.90.1150.10">
    <property type="entry name" value="Aspartate Aminotransferase, domain 1"/>
    <property type="match status" value="1"/>
</dbReference>
<dbReference type="EMBL" id="LWDL01000012">
    <property type="protein sequence ID" value="OQW52530.1"/>
    <property type="molecule type" value="Genomic_DNA"/>
</dbReference>
<dbReference type="EC" id="2.6.1.-" evidence="4"/>
<keyword evidence="3 4" id="KW-0808">Transferase</keyword>
<keyword evidence="2 4" id="KW-0032">Aminotransferase</keyword>
<name>A0A1W9HYT6_9HYPH</name>
<reference evidence="6 7" key="1">
    <citation type="journal article" date="2017" name="Water Res.">
        <title>Comammox in drinking water systems.</title>
        <authorList>
            <person name="Wang Y."/>
            <person name="Ma L."/>
            <person name="Mao Y."/>
            <person name="Jiang X."/>
            <person name="Xia Y."/>
            <person name="Yu K."/>
            <person name="Li B."/>
            <person name="Zhang T."/>
        </authorList>
    </citation>
    <scope>NUCLEOTIDE SEQUENCE [LARGE SCALE GENOMIC DNA]</scope>
    <source>
        <strain evidence="6">SG_bin8</strain>
    </source>
</reference>
<evidence type="ECO:0000256" key="1">
    <source>
        <dbReference type="ARBA" id="ARBA00001933"/>
    </source>
</evidence>
<dbReference type="Pfam" id="PF00155">
    <property type="entry name" value="Aminotran_1_2"/>
    <property type="match status" value="1"/>
</dbReference>
<dbReference type="GO" id="GO:0030170">
    <property type="term" value="F:pyridoxal phosphate binding"/>
    <property type="evidence" value="ECO:0007669"/>
    <property type="project" value="InterPro"/>
</dbReference>
<evidence type="ECO:0000256" key="2">
    <source>
        <dbReference type="ARBA" id="ARBA00022576"/>
    </source>
</evidence>
<accession>A0A1W9HYT6</accession>
<dbReference type="PANTHER" id="PTHR42832">
    <property type="entry name" value="AMINO ACID AMINOTRANSFERASE"/>
    <property type="match status" value="1"/>
</dbReference>
<dbReference type="GO" id="GO:0008483">
    <property type="term" value="F:transaminase activity"/>
    <property type="evidence" value="ECO:0007669"/>
    <property type="project" value="UniProtKB-KW"/>
</dbReference>
<comment type="cofactor">
    <cofactor evidence="1 4">
        <name>pyridoxal 5'-phosphate</name>
        <dbReference type="ChEBI" id="CHEBI:597326"/>
    </cofactor>
</comment>
<feature type="domain" description="Aminotransferase class I/classII large" evidence="5">
    <location>
        <begin position="32"/>
        <end position="360"/>
    </location>
</feature>
<evidence type="ECO:0000313" key="7">
    <source>
        <dbReference type="Proteomes" id="UP000192872"/>
    </source>
</evidence>
<dbReference type="InterPro" id="IPR015422">
    <property type="entry name" value="PyrdxlP-dep_Trfase_small"/>
</dbReference>
<comment type="caution">
    <text evidence="6">The sequence shown here is derived from an EMBL/GenBank/DDBJ whole genome shotgun (WGS) entry which is preliminary data.</text>
</comment>
<evidence type="ECO:0000256" key="4">
    <source>
        <dbReference type="RuleBase" id="RU000481"/>
    </source>
</evidence>
<dbReference type="SUPFAM" id="SSF53383">
    <property type="entry name" value="PLP-dependent transferases"/>
    <property type="match status" value="1"/>
</dbReference>
<dbReference type="InterPro" id="IPR004838">
    <property type="entry name" value="NHTrfase_class1_PyrdxlP-BS"/>
</dbReference>
<dbReference type="Proteomes" id="UP000192872">
    <property type="component" value="Unassembled WGS sequence"/>
</dbReference>
<dbReference type="InterPro" id="IPR015424">
    <property type="entry name" value="PyrdxlP-dep_Trfase"/>
</dbReference>
<dbReference type="PROSITE" id="PS00105">
    <property type="entry name" value="AA_TRANSFER_CLASS_1"/>
    <property type="match status" value="1"/>
</dbReference>
<dbReference type="STRING" id="1827387.A4S15_06715"/>
<gene>
    <name evidence="6" type="ORF">A4S15_06715</name>
</gene>
<evidence type="ECO:0000313" key="6">
    <source>
        <dbReference type="EMBL" id="OQW52530.1"/>
    </source>
</evidence>
<proteinExistence type="inferred from homology"/>
<dbReference type="Gene3D" id="3.40.640.10">
    <property type="entry name" value="Type I PLP-dependent aspartate aminotransferase-like (Major domain)"/>
    <property type="match status" value="1"/>
</dbReference>
<evidence type="ECO:0000256" key="3">
    <source>
        <dbReference type="ARBA" id="ARBA00022679"/>
    </source>
</evidence>
<dbReference type="AlphaFoldDB" id="A0A1W9HYT6"/>
<dbReference type="CDD" id="cd00609">
    <property type="entry name" value="AAT_like"/>
    <property type="match status" value="1"/>
</dbReference>
<evidence type="ECO:0000259" key="5">
    <source>
        <dbReference type="Pfam" id="PF00155"/>
    </source>
</evidence>
<dbReference type="InterPro" id="IPR004839">
    <property type="entry name" value="Aminotransferase_I/II_large"/>
</dbReference>
<dbReference type="InterPro" id="IPR050881">
    <property type="entry name" value="LL-DAP_aminotransferase"/>
</dbReference>
<comment type="similarity">
    <text evidence="4">Belongs to the class-I pyridoxal-phosphate-dependent aminotransferase family.</text>
</comment>
<protein>
    <recommendedName>
        <fullName evidence="4">Aminotransferase</fullName>
        <ecNumber evidence="4">2.6.1.-</ecNumber>
    </recommendedName>
</protein>
<dbReference type="InterPro" id="IPR015421">
    <property type="entry name" value="PyrdxlP-dep_Trfase_major"/>
</dbReference>
<sequence length="396" mass="42404">MMSAADSPTAIRSPFVRLADLLAGIPPGKPPLVLSVGEPRHAVPDFVGPVLARHTADFNRYPGVRGSDGFRQAVADWAARRYPGVTLDPERQIIVLNGSREGLFSATLAAACWPRLKGRDHILLPNPYYPPYAASAQAARMKIGLMDASEASGFLPDLAALEPAILDRTAALFICSPANPQGVIASSDYLAQALALARRHGFLLFVDECYSEIYSSLAPAGGLEVAARSGSFSNLVVFNSLSKRSNLAGLRLGFCAGDADFLDHLTEFRVVTCPQVPLPVQAVGEVAYGDERHVDENRGLYRAKFALAERLLGNRFGVTQPEGGFFVWLDVKRFGDDETIAANLWREAGLRVVPGSYLASPAGDGTNPGAGYLRLALVDHFASVETALGRLADCLP</sequence>